<dbReference type="InterPro" id="IPR041492">
    <property type="entry name" value="HAD_2"/>
</dbReference>
<dbReference type="SFLD" id="SFLDS00003">
    <property type="entry name" value="Haloacid_Dehalogenase"/>
    <property type="match status" value="1"/>
</dbReference>
<organism evidence="1 2">
    <name type="scientific">Candidatus Avisuccinivibrio stercorigallinarum</name>
    <dbReference type="NCBI Taxonomy" id="2840704"/>
    <lineage>
        <taxon>Bacteria</taxon>
        <taxon>Pseudomonadati</taxon>
        <taxon>Pseudomonadota</taxon>
        <taxon>Gammaproteobacteria</taxon>
        <taxon>Aeromonadales</taxon>
        <taxon>Succinivibrionaceae</taxon>
        <taxon>Succinivibrionaceae incertae sedis</taxon>
        <taxon>Candidatus Avisuccinivibrio</taxon>
    </lineage>
</organism>
<dbReference type="PRINTS" id="PR00413">
    <property type="entry name" value="HADHALOGNASE"/>
</dbReference>
<dbReference type="InterPro" id="IPR023198">
    <property type="entry name" value="PGP-like_dom2"/>
</dbReference>
<dbReference type="SFLD" id="SFLDG01129">
    <property type="entry name" value="C1.5:_HAD__Beta-PGM__Phosphata"/>
    <property type="match status" value="1"/>
</dbReference>
<name>A0A9D9GSR7_9GAMM</name>
<dbReference type="SUPFAM" id="SSF56784">
    <property type="entry name" value="HAD-like"/>
    <property type="match status" value="1"/>
</dbReference>
<proteinExistence type="predicted"/>
<evidence type="ECO:0000313" key="1">
    <source>
        <dbReference type="EMBL" id="MBO8415733.1"/>
    </source>
</evidence>
<sequence>MPSSTIPDFVSGRRDVLADLSFDHLRPSIKAVAFDLDGTLCDSIMQIVLCTRLSFEAMGLPQPEENAIKGMIGKRLQEGLTSLLAEDQKHLGEELTRIYRERFAEVDEIKETRLFPWVGDLLLHLKSRGLKIAYASGKSTRGIQRSLEESILGDYCDAMCAGDEVPSKPHPAMAVITARRLGLEPYQVLGVGDAGMDVQLFQNAHCASCGVQSGVWSGDALVKLQPNLLLPHAGHLRDFL</sequence>
<dbReference type="InterPro" id="IPR006439">
    <property type="entry name" value="HAD-SF_hydro_IA"/>
</dbReference>
<dbReference type="Gene3D" id="1.10.150.240">
    <property type="entry name" value="Putative phosphatase, domain 2"/>
    <property type="match status" value="1"/>
</dbReference>
<dbReference type="GO" id="GO:0006281">
    <property type="term" value="P:DNA repair"/>
    <property type="evidence" value="ECO:0007669"/>
    <property type="project" value="TreeGrafter"/>
</dbReference>
<dbReference type="GO" id="GO:0005829">
    <property type="term" value="C:cytosol"/>
    <property type="evidence" value="ECO:0007669"/>
    <property type="project" value="TreeGrafter"/>
</dbReference>
<dbReference type="EMBL" id="JADINH010000108">
    <property type="protein sequence ID" value="MBO8415733.1"/>
    <property type="molecule type" value="Genomic_DNA"/>
</dbReference>
<dbReference type="Pfam" id="PF13419">
    <property type="entry name" value="HAD_2"/>
    <property type="match status" value="1"/>
</dbReference>
<dbReference type="PANTHER" id="PTHR43434">
    <property type="entry name" value="PHOSPHOGLYCOLATE PHOSPHATASE"/>
    <property type="match status" value="1"/>
</dbReference>
<dbReference type="GO" id="GO:0008967">
    <property type="term" value="F:phosphoglycolate phosphatase activity"/>
    <property type="evidence" value="ECO:0007669"/>
    <property type="project" value="TreeGrafter"/>
</dbReference>
<evidence type="ECO:0000313" key="2">
    <source>
        <dbReference type="Proteomes" id="UP000823631"/>
    </source>
</evidence>
<protein>
    <submittedName>
        <fullName evidence="1">HAD family hydrolase</fullName>
    </submittedName>
</protein>
<dbReference type="InterPro" id="IPR036412">
    <property type="entry name" value="HAD-like_sf"/>
</dbReference>
<accession>A0A9D9GSR7</accession>
<reference evidence="1" key="2">
    <citation type="journal article" date="2021" name="PeerJ">
        <title>Extensive microbial diversity within the chicken gut microbiome revealed by metagenomics and culture.</title>
        <authorList>
            <person name="Gilroy R."/>
            <person name="Ravi A."/>
            <person name="Getino M."/>
            <person name="Pursley I."/>
            <person name="Horton D.L."/>
            <person name="Alikhan N.F."/>
            <person name="Baker D."/>
            <person name="Gharbi K."/>
            <person name="Hall N."/>
            <person name="Watson M."/>
            <person name="Adriaenssens E.M."/>
            <person name="Foster-Nyarko E."/>
            <person name="Jarju S."/>
            <person name="Secka A."/>
            <person name="Antonio M."/>
            <person name="Oren A."/>
            <person name="Chaudhuri R.R."/>
            <person name="La Ragione R."/>
            <person name="Hildebrand F."/>
            <person name="Pallen M.J."/>
        </authorList>
    </citation>
    <scope>NUCLEOTIDE SEQUENCE</scope>
    <source>
        <strain evidence="1">17213</strain>
    </source>
</reference>
<keyword evidence="1" id="KW-0378">Hydrolase</keyword>
<dbReference type="InterPro" id="IPR050155">
    <property type="entry name" value="HAD-like_hydrolase_sf"/>
</dbReference>
<comment type="caution">
    <text evidence="1">The sequence shown here is derived from an EMBL/GenBank/DDBJ whole genome shotgun (WGS) entry which is preliminary data.</text>
</comment>
<dbReference type="PANTHER" id="PTHR43434:SF24">
    <property type="entry name" value="HYDROLASE-RELATED"/>
    <property type="match status" value="1"/>
</dbReference>
<reference evidence="1" key="1">
    <citation type="submission" date="2020-10" db="EMBL/GenBank/DDBJ databases">
        <authorList>
            <person name="Gilroy R."/>
        </authorList>
    </citation>
    <scope>NUCLEOTIDE SEQUENCE</scope>
    <source>
        <strain evidence="1">17213</strain>
    </source>
</reference>
<dbReference type="Proteomes" id="UP000823631">
    <property type="component" value="Unassembled WGS sequence"/>
</dbReference>
<gene>
    <name evidence="1" type="ORF">IAB19_05080</name>
</gene>
<dbReference type="Gene3D" id="3.40.50.1000">
    <property type="entry name" value="HAD superfamily/HAD-like"/>
    <property type="match status" value="1"/>
</dbReference>
<dbReference type="AlphaFoldDB" id="A0A9D9GSR7"/>
<dbReference type="InterPro" id="IPR023214">
    <property type="entry name" value="HAD_sf"/>
</dbReference>